<protein>
    <submittedName>
        <fullName evidence="2">Uncharacterized protein</fullName>
    </submittedName>
</protein>
<dbReference type="Proteomes" id="UP001604277">
    <property type="component" value="Unassembled WGS sequence"/>
</dbReference>
<feature type="region of interest" description="Disordered" evidence="1">
    <location>
        <begin position="82"/>
        <end position="108"/>
    </location>
</feature>
<evidence type="ECO:0000313" key="3">
    <source>
        <dbReference type="Proteomes" id="UP001604277"/>
    </source>
</evidence>
<reference evidence="3" key="1">
    <citation type="submission" date="2024-07" db="EMBL/GenBank/DDBJ databases">
        <title>Two chromosome-level genome assemblies of Korean endemic species Abeliophyllum distichum and Forsythia ovata (Oleaceae).</title>
        <authorList>
            <person name="Jang H."/>
        </authorList>
    </citation>
    <scope>NUCLEOTIDE SEQUENCE [LARGE SCALE GENOMIC DNA]</scope>
</reference>
<accession>A0ABD1PUP1</accession>
<organism evidence="2 3">
    <name type="scientific">Forsythia ovata</name>
    <dbReference type="NCBI Taxonomy" id="205694"/>
    <lineage>
        <taxon>Eukaryota</taxon>
        <taxon>Viridiplantae</taxon>
        <taxon>Streptophyta</taxon>
        <taxon>Embryophyta</taxon>
        <taxon>Tracheophyta</taxon>
        <taxon>Spermatophyta</taxon>
        <taxon>Magnoliopsida</taxon>
        <taxon>eudicotyledons</taxon>
        <taxon>Gunneridae</taxon>
        <taxon>Pentapetalae</taxon>
        <taxon>asterids</taxon>
        <taxon>lamiids</taxon>
        <taxon>Lamiales</taxon>
        <taxon>Oleaceae</taxon>
        <taxon>Forsythieae</taxon>
        <taxon>Forsythia</taxon>
    </lineage>
</organism>
<evidence type="ECO:0000313" key="2">
    <source>
        <dbReference type="EMBL" id="KAL2467643.1"/>
    </source>
</evidence>
<dbReference type="EMBL" id="JBFOLJ010000017">
    <property type="protein sequence ID" value="KAL2467643.1"/>
    <property type="molecule type" value="Genomic_DNA"/>
</dbReference>
<proteinExistence type="predicted"/>
<sequence>MQKDTALSFQLQGLWRVPLQEISFLENAWSFSLFVKGQTEGLNTRLLDRLGWIGYESGPIRSLIRILVWDAVSGAKQYTFEGHKAPQQPGDYLSQQQPGLPRNRRDCV</sequence>
<dbReference type="AlphaFoldDB" id="A0ABD1PUP1"/>
<evidence type="ECO:0000256" key="1">
    <source>
        <dbReference type="SAM" id="MobiDB-lite"/>
    </source>
</evidence>
<comment type="caution">
    <text evidence="2">The sequence shown here is derived from an EMBL/GenBank/DDBJ whole genome shotgun (WGS) entry which is preliminary data.</text>
</comment>
<name>A0ABD1PUP1_9LAMI</name>
<gene>
    <name evidence="2" type="ORF">Fot_51168</name>
</gene>
<keyword evidence="3" id="KW-1185">Reference proteome</keyword>